<evidence type="ECO:0000256" key="6">
    <source>
        <dbReference type="ARBA" id="ARBA00022884"/>
    </source>
</evidence>
<evidence type="ECO:0000256" key="3">
    <source>
        <dbReference type="ARBA" id="ARBA00022603"/>
    </source>
</evidence>
<keyword evidence="4 7" id="KW-0808">Transferase</keyword>
<accession>A0A937L347</accession>
<keyword evidence="3 7" id="KW-0489">Methyltransferase</keyword>
<evidence type="ECO:0000313" key="9">
    <source>
        <dbReference type="EMBL" id="MBL6762026.1"/>
    </source>
</evidence>
<feature type="binding site" evidence="7">
    <location>
        <position position="29"/>
    </location>
    <ligand>
        <name>S-adenosyl-L-methionine</name>
        <dbReference type="ChEBI" id="CHEBI:59789"/>
    </ligand>
</feature>
<feature type="binding site" evidence="7">
    <location>
        <position position="105"/>
    </location>
    <ligand>
        <name>S-adenosyl-L-methionine</name>
        <dbReference type="ChEBI" id="CHEBI:59789"/>
    </ligand>
</feature>
<evidence type="ECO:0000256" key="7">
    <source>
        <dbReference type="PROSITE-ProRule" id="PRU01026"/>
    </source>
</evidence>
<comment type="similarity">
    <text evidence="7">Belongs to the class I-like SAM-binding methyltransferase superfamily. rRNA adenine N(6)-methyltransferase family.</text>
</comment>
<dbReference type="CDD" id="cd02440">
    <property type="entry name" value="AdoMet_MTases"/>
    <property type="match status" value="1"/>
</dbReference>
<feature type="binding site" evidence="7">
    <location>
        <position position="124"/>
    </location>
    <ligand>
        <name>S-adenosyl-L-methionine</name>
        <dbReference type="ChEBI" id="CHEBI:59789"/>
    </ligand>
</feature>
<dbReference type="EC" id="2.1.1.182" evidence="9"/>
<dbReference type="Pfam" id="PF00398">
    <property type="entry name" value="RrnaAD"/>
    <property type="match status" value="1"/>
</dbReference>
<evidence type="ECO:0000259" key="8">
    <source>
        <dbReference type="SMART" id="SM00650"/>
    </source>
</evidence>
<dbReference type="GO" id="GO:0005829">
    <property type="term" value="C:cytosol"/>
    <property type="evidence" value="ECO:0007669"/>
    <property type="project" value="TreeGrafter"/>
</dbReference>
<feature type="domain" description="Ribosomal RNA adenine methylase transferase N-terminal" evidence="8">
    <location>
        <begin position="34"/>
        <end position="216"/>
    </location>
</feature>
<keyword evidence="2" id="KW-0698">rRNA processing</keyword>
<feature type="binding site" evidence="7">
    <location>
        <position position="27"/>
    </location>
    <ligand>
        <name>S-adenosyl-L-methionine</name>
        <dbReference type="ChEBI" id="CHEBI:59789"/>
    </ligand>
</feature>
<dbReference type="HAMAP" id="MF_00607">
    <property type="entry name" value="16SrRNA_methyltr_A"/>
    <property type="match status" value="1"/>
</dbReference>
<dbReference type="InterPro" id="IPR001737">
    <property type="entry name" value="KsgA/Erm"/>
</dbReference>
<protein>
    <submittedName>
        <fullName evidence="9">16S rRNA (Adenine(1518)-N(6)/adenine(1519)-N(6))-dimethyltransferase RsmA</fullName>
        <ecNumber evidence="9">2.1.1.182</ecNumber>
    </submittedName>
</protein>
<feature type="non-terminal residue" evidence="9">
    <location>
        <position position="267"/>
    </location>
</feature>
<sequence length="267" mass="28937">MADDALPPLRDVINRHGLRADKKFGQNFILDLNVTRRIARQAMGTGDLTDCDIIEVGPGPGGLTRGLLMEGARRVHVIEADARFIPALEEIAAAYPDRLNIIEGDALAIAPAQVTQAPYRIVSNLPYNIGTALLTQWLDGGWQNGKWQPNFLSMTLMFQKEVAQRITAAPGEKHYGRLAVLANWLCDTELAFEVDPQVFVPPPKVTSAIAQLTPRAAPAAQADPTVLAKLTAAAFGQRRKMLRAALKQICSDPSALLAEAGIDETAR</sequence>
<dbReference type="PANTHER" id="PTHR11727:SF7">
    <property type="entry name" value="DIMETHYLADENOSINE TRANSFERASE-RELATED"/>
    <property type="match status" value="1"/>
</dbReference>
<proteinExistence type="inferred from homology"/>
<dbReference type="InterPro" id="IPR020598">
    <property type="entry name" value="rRNA_Ade_methylase_Trfase_N"/>
</dbReference>
<dbReference type="GO" id="GO:0052908">
    <property type="term" value="F:16S rRNA (adenine(1518)-N(6)/adenine(1519)-N(6))-dimethyltransferase activity"/>
    <property type="evidence" value="ECO:0007669"/>
    <property type="project" value="UniProtKB-EC"/>
</dbReference>
<dbReference type="Gene3D" id="3.40.50.150">
    <property type="entry name" value="Vaccinia Virus protein VP39"/>
    <property type="match status" value="1"/>
</dbReference>
<dbReference type="PROSITE" id="PS01131">
    <property type="entry name" value="RRNA_A_DIMETH"/>
    <property type="match status" value="1"/>
</dbReference>
<evidence type="ECO:0000256" key="5">
    <source>
        <dbReference type="ARBA" id="ARBA00022691"/>
    </source>
</evidence>
<feature type="binding site" evidence="7">
    <location>
        <position position="57"/>
    </location>
    <ligand>
        <name>S-adenosyl-L-methionine</name>
        <dbReference type="ChEBI" id="CHEBI:59789"/>
    </ligand>
</feature>
<evidence type="ECO:0000256" key="4">
    <source>
        <dbReference type="ARBA" id="ARBA00022679"/>
    </source>
</evidence>
<dbReference type="InterPro" id="IPR023165">
    <property type="entry name" value="rRNA_Ade_diMease-like_C"/>
</dbReference>
<keyword evidence="5 7" id="KW-0949">S-adenosyl-L-methionine</keyword>
<evidence type="ECO:0000256" key="2">
    <source>
        <dbReference type="ARBA" id="ARBA00022552"/>
    </source>
</evidence>
<gene>
    <name evidence="9" type="primary">rsmA</name>
    <name evidence="9" type="ORF">ISQ19_04935</name>
</gene>
<feature type="binding site" evidence="7">
    <location>
        <position position="79"/>
    </location>
    <ligand>
        <name>S-adenosyl-L-methionine</name>
        <dbReference type="ChEBI" id="CHEBI:59789"/>
    </ligand>
</feature>
<dbReference type="GO" id="GO:0003723">
    <property type="term" value="F:RNA binding"/>
    <property type="evidence" value="ECO:0007669"/>
    <property type="project" value="UniProtKB-UniRule"/>
</dbReference>
<dbReference type="Gene3D" id="1.10.8.100">
    <property type="entry name" value="Ribosomal RNA adenine dimethylase-like, domain 2"/>
    <property type="match status" value="1"/>
</dbReference>
<organism evidence="9 10">
    <name type="scientific">PS1 clade bacterium</name>
    <dbReference type="NCBI Taxonomy" id="2175152"/>
    <lineage>
        <taxon>Bacteria</taxon>
        <taxon>Pseudomonadati</taxon>
        <taxon>Pseudomonadota</taxon>
        <taxon>Alphaproteobacteria</taxon>
        <taxon>PS1 clade</taxon>
    </lineage>
</organism>
<keyword evidence="1" id="KW-0963">Cytoplasm</keyword>
<evidence type="ECO:0000313" key="10">
    <source>
        <dbReference type="Proteomes" id="UP000785783"/>
    </source>
</evidence>
<comment type="caution">
    <text evidence="9">The sequence shown here is derived from an EMBL/GenBank/DDBJ whole genome shotgun (WGS) entry which is preliminary data.</text>
</comment>
<dbReference type="PROSITE" id="PS51689">
    <property type="entry name" value="SAM_RNA_A_N6_MT"/>
    <property type="match status" value="1"/>
</dbReference>
<evidence type="ECO:0000256" key="1">
    <source>
        <dbReference type="ARBA" id="ARBA00022490"/>
    </source>
</evidence>
<keyword evidence="6 7" id="KW-0694">RNA-binding</keyword>
<dbReference type="InterPro" id="IPR020596">
    <property type="entry name" value="rRNA_Ade_Mease_Trfase_CS"/>
</dbReference>
<dbReference type="InterPro" id="IPR029063">
    <property type="entry name" value="SAM-dependent_MTases_sf"/>
</dbReference>
<dbReference type="AlphaFoldDB" id="A0A937L347"/>
<dbReference type="Proteomes" id="UP000785783">
    <property type="component" value="Unassembled WGS sequence"/>
</dbReference>
<dbReference type="NCBIfam" id="TIGR00755">
    <property type="entry name" value="ksgA"/>
    <property type="match status" value="1"/>
</dbReference>
<dbReference type="SMART" id="SM00650">
    <property type="entry name" value="rADc"/>
    <property type="match status" value="1"/>
</dbReference>
<dbReference type="PANTHER" id="PTHR11727">
    <property type="entry name" value="DIMETHYLADENOSINE TRANSFERASE"/>
    <property type="match status" value="1"/>
</dbReference>
<dbReference type="SUPFAM" id="SSF53335">
    <property type="entry name" value="S-adenosyl-L-methionine-dependent methyltransferases"/>
    <property type="match status" value="1"/>
</dbReference>
<reference evidence="9" key="1">
    <citation type="submission" date="2020-10" db="EMBL/GenBank/DDBJ databases">
        <title>Microbiome of the Black Sea water column analyzed by genome centric metagenomics.</title>
        <authorList>
            <person name="Cabello-Yeves P.J."/>
            <person name="Callieri C."/>
            <person name="Picazo A."/>
            <person name="Mehrshad M."/>
            <person name="Haro-Moreno J.M."/>
            <person name="Roda-Garcia J."/>
            <person name="Dzembekova N."/>
            <person name="Slabakova V."/>
            <person name="Slabakova N."/>
            <person name="Moncheva S."/>
            <person name="Rodriguez-Valera F."/>
        </authorList>
    </citation>
    <scope>NUCLEOTIDE SEQUENCE</scope>
    <source>
        <strain evidence="9">BS307-5m-G5</strain>
    </source>
</reference>
<name>A0A937L347_9PROT</name>
<dbReference type="InterPro" id="IPR011530">
    <property type="entry name" value="rRNA_adenine_dimethylase"/>
</dbReference>
<dbReference type="EMBL" id="JADHOK010000060">
    <property type="protein sequence ID" value="MBL6762026.1"/>
    <property type="molecule type" value="Genomic_DNA"/>
</dbReference>